<sequence>MSITRVGMAWNCWVCIFNLEKKKTKKRTTVVAMKIVRRDFVPDGPGSVKMIPDDSDDLWVAYNLIAPGDTVMAVTIRKVLREAASGSREAERVKLKLEIKVENVDYDKEGSVLRVRGKNILENEHVKIGQFHTLDLESRRPFVLRKVLWDTLAIEAVQQASDPSASADLAVVLMQEGLAHILLVGKSMTITRSRIEASIPRKHGLSVAGYDKALNKFYENVLQAFLKHVDFKVVRCAVIASPGFTKDQFHRHLMLEAERRDLRQIIENKSRIILVHSTSGYKHSLREVLDTPNVMNIIKDTKAAQEVRALKDFFTMLSNDPHRACYGPKHVEVAHERMAVQTLLVTDDLFRSSDIATRQRYVNLVNTVKDSGGSVHIFSSMHVSGEQLAQLTGIAAILRFPLPDLDDIEM</sequence>
<dbReference type="Proteomes" id="UP001056120">
    <property type="component" value="Linkage Group LG21"/>
</dbReference>
<name>A0ACB9CDU1_9ASTR</name>
<comment type="caution">
    <text evidence="1">The sequence shown here is derived from an EMBL/GenBank/DDBJ whole genome shotgun (WGS) entry which is preliminary data.</text>
</comment>
<keyword evidence="2" id="KW-1185">Reference proteome</keyword>
<dbReference type="EMBL" id="CM042038">
    <property type="protein sequence ID" value="KAI3732312.1"/>
    <property type="molecule type" value="Genomic_DNA"/>
</dbReference>
<reference evidence="1 2" key="2">
    <citation type="journal article" date="2022" name="Mol. Ecol. Resour.">
        <title>The genomes of chicory, endive, great burdock and yacon provide insights into Asteraceae paleo-polyploidization history and plant inulin production.</title>
        <authorList>
            <person name="Fan W."/>
            <person name="Wang S."/>
            <person name="Wang H."/>
            <person name="Wang A."/>
            <person name="Jiang F."/>
            <person name="Liu H."/>
            <person name="Zhao H."/>
            <person name="Xu D."/>
            <person name="Zhang Y."/>
        </authorList>
    </citation>
    <scope>NUCLEOTIDE SEQUENCE [LARGE SCALE GENOMIC DNA]</scope>
    <source>
        <strain evidence="2">cv. Yunnan</strain>
        <tissue evidence="1">Leaves</tissue>
    </source>
</reference>
<protein>
    <submittedName>
        <fullName evidence="1">Uncharacterized protein</fullName>
    </submittedName>
</protein>
<accession>A0ACB9CDU1</accession>
<organism evidence="1 2">
    <name type="scientific">Smallanthus sonchifolius</name>
    <dbReference type="NCBI Taxonomy" id="185202"/>
    <lineage>
        <taxon>Eukaryota</taxon>
        <taxon>Viridiplantae</taxon>
        <taxon>Streptophyta</taxon>
        <taxon>Embryophyta</taxon>
        <taxon>Tracheophyta</taxon>
        <taxon>Spermatophyta</taxon>
        <taxon>Magnoliopsida</taxon>
        <taxon>eudicotyledons</taxon>
        <taxon>Gunneridae</taxon>
        <taxon>Pentapetalae</taxon>
        <taxon>asterids</taxon>
        <taxon>campanulids</taxon>
        <taxon>Asterales</taxon>
        <taxon>Asteraceae</taxon>
        <taxon>Asteroideae</taxon>
        <taxon>Heliantheae alliance</taxon>
        <taxon>Millerieae</taxon>
        <taxon>Smallanthus</taxon>
    </lineage>
</organism>
<evidence type="ECO:0000313" key="2">
    <source>
        <dbReference type="Proteomes" id="UP001056120"/>
    </source>
</evidence>
<reference evidence="2" key="1">
    <citation type="journal article" date="2022" name="Mol. Ecol. Resour.">
        <title>The genomes of chicory, endive, great burdock and yacon provide insights into Asteraceae palaeo-polyploidization history and plant inulin production.</title>
        <authorList>
            <person name="Fan W."/>
            <person name="Wang S."/>
            <person name="Wang H."/>
            <person name="Wang A."/>
            <person name="Jiang F."/>
            <person name="Liu H."/>
            <person name="Zhao H."/>
            <person name="Xu D."/>
            <person name="Zhang Y."/>
        </authorList>
    </citation>
    <scope>NUCLEOTIDE SEQUENCE [LARGE SCALE GENOMIC DNA]</scope>
    <source>
        <strain evidence="2">cv. Yunnan</strain>
    </source>
</reference>
<proteinExistence type="predicted"/>
<gene>
    <name evidence="1" type="ORF">L1987_63516</name>
</gene>
<evidence type="ECO:0000313" key="1">
    <source>
        <dbReference type="EMBL" id="KAI3732312.1"/>
    </source>
</evidence>